<feature type="chain" id="PRO_5043043503" evidence="1">
    <location>
        <begin position="22"/>
        <end position="127"/>
    </location>
</feature>
<protein>
    <submittedName>
        <fullName evidence="2">Uncharacterized protein</fullName>
    </submittedName>
</protein>
<name>A0AAN7SQM3_9COLE</name>
<feature type="signal peptide" evidence="1">
    <location>
        <begin position="1"/>
        <end position="21"/>
    </location>
</feature>
<organism evidence="2 3">
    <name type="scientific">Aquatica leii</name>
    <dbReference type="NCBI Taxonomy" id="1421715"/>
    <lineage>
        <taxon>Eukaryota</taxon>
        <taxon>Metazoa</taxon>
        <taxon>Ecdysozoa</taxon>
        <taxon>Arthropoda</taxon>
        <taxon>Hexapoda</taxon>
        <taxon>Insecta</taxon>
        <taxon>Pterygota</taxon>
        <taxon>Neoptera</taxon>
        <taxon>Endopterygota</taxon>
        <taxon>Coleoptera</taxon>
        <taxon>Polyphaga</taxon>
        <taxon>Elateriformia</taxon>
        <taxon>Elateroidea</taxon>
        <taxon>Lampyridae</taxon>
        <taxon>Luciolinae</taxon>
        <taxon>Aquatica</taxon>
    </lineage>
</organism>
<evidence type="ECO:0000313" key="2">
    <source>
        <dbReference type="EMBL" id="KAK4884413.1"/>
    </source>
</evidence>
<accession>A0AAN7SQM3</accession>
<evidence type="ECO:0000256" key="1">
    <source>
        <dbReference type="SAM" id="SignalP"/>
    </source>
</evidence>
<dbReference type="Proteomes" id="UP001353858">
    <property type="component" value="Unassembled WGS sequence"/>
</dbReference>
<keyword evidence="1" id="KW-0732">Signal</keyword>
<comment type="caution">
    <text evidence="2">The sequence shown here is derived from an EMBL/GenBank/DDBJ whole genome shotgun (WGS) entry which is preliminary data.</text>
</comment>
<keyword evidence="3" id="KW-1185">Reference proteome</keyword>
<dbReference type="EMBL" id="JARPUR010000001">
    <property type="protein sequence ID" value="KAK4884413.1"/>
    <property type="molecule type" value="Genomic_DNA"/>
</dbReference>
<dbReference type="AlphaFoldDB" id="A0AAN7SQM3"/>
<gene>
    <name evidence="2" type="ORF">RN001_000684</name>
</gene>
<proteinExistence type="predicted"/>
<sequence length="127" mass="14177">MKLLFFFIFAVDILLKHQLRAIDCPRNLNIEDISNADELDEIYTCVWKREGVLNRSGIIDNDKLKIVVECENKQNDKLKSPNLITQDQDPVATNISNNNSSTAVDTVVSSISLSDLNSTTSLTAALH</sequence>
<evidence type="ECO:0000313" key="3">
    <source>
        <dbReference type="Proteomes" id="UP001353858"/>
    </source>
</evidence>
<reference evidence="3" key="1">
    <citation type="submission" date="2023-01" db="EMBL/GenBank/DDBJ databases">
        <title>Key to firefly adult light organ development and bioluminescence: homeobox transcription factors regulate luciferase expression and transportation to peroxisome.</title>
        <authorList>
            <person name="Fu X."/>
        </authorList>
    </citation>
    <scope>NUCLEOTIDE SEQUENCE [LARGE SCALE GENOMIC DNA]</scope>
</reference>